<dbReference type="EMBL" id="CP001848">
    <property type="protein sequence ID" value="ADB18415.1"/>
    <property type="molecule type" value="Genomic_DNA"/>
</dbReference>
<sequence length="116" mass="12074">MAGWGYLVNQLTARFAASGGKLPAKETLGFAAPLLVGLLIDVVDLLSFGPQGLVTGLLVGAPLAWWGASMWGASRGVRLTAAIAGMLYCLVPGTELLPLATLLQVITRFALALRQP</sequence>
<keyword evidence="1" id="KW-0812">Transmembrane</keyword>
<organism evidence="2 3">
    <name type="scientific">Pirellula staleyi (strain ATCC 27377 / DSM 6068 / ICPB 4128)</name>
    <name type="common">Pirella staleyi</name>
    <dbReference type="NCBI Taxonomy" id="530564"/>
    <lineage>
        <taxon>Bacteria</taxon>
        <taxon>Pseudomonadati</taxon>
        <taxon>Planctomycetota</taxon>
        <taxon>Planctomycetia</taxon>
        <taxon>Pirellulales</taxon>
        <taxon>Pirellulaceae</taxon>
        <taxon>Pirellula</taxon>
    </lineage>
</organism>
<dbReference type="Proteomes" id="UP000001887">
    <property type="component" value="Chromosome"/>
</dbReference>
<name>D2R050_PIRSD</name>
<dbReference type="STRING" id="530564.Psta_3760"/>
<dbReference type="HOGENOM" id="CLU_2094577_0_0_0"/>
<reference evidence="2 3" key="1">
    <citation type="journal article" date="2009" name="Stand. Genomic Sci.">
        <title>Complete genome sequence of Pirellula staleyi type strain (ATCC 27377).</title>
        <authorList>
            <person name="Clum A."/>
            <person name="Tindall B.J."/>
            <person name="Sikorski J."/>
            <person name="Ivanova N."/>
            <person name="Mavrommatis K."/>
            <person name="Lucas S."/>
            <person name="Glavina del Rio T."/>
            <person name="Nolan M."/>
            <person name="Chen F."/>
            <person name="Tice H."/>
            <person name="Pitluck S."/>
            <person name="Cheng J.F."/>
            <person name="Chertkov O."/>
            <person name="Brettin T."/>
            <person name="Han C."/>
            <person name="Detter J.C."/>
            <person name="Kuske C."/>
            <person name="Bruce D."/>
            <person name="Goodwin L."/>
            <person name="Ovchinikova G."/>
            <person name="Pati A."/>
            <person name="Mikhailova N."/>
            <person name="Chen A."/>
            <person name="Palaniappan K."/>
            <person name="Land M."/>
            <person name="Hauser L."/>
            <person name="Chang Y.J."/>
            <person name="Jeffries C.D."/>
            <person name="Chain P."/>
            <person name="Rohde M."/>
            <person name="Goker M."/>
            <person name="Bristow J."/>
            <person name="Eisen J.A."/>
            <person name="Markowitz V."/>
            <person name="Hugenholtz P."/>
            <person name="Kyrpides N.C."/>
            <person name="Klenk H.P."/>
            <person name="Lapidus A."/>
        </authorList>
    </citation>
    <scope>NUCLEOTIDE SEQUENCE [LARGE SCALE GENOMIC DNA]</scope>
    <source>
        <strain evidence="3">ATCC 27377 / DSM 6068 / ICPB 4128</strain>
    </source>
</reference>
<dbReference type="KEGG" id="psl:Psta_3760"/>
<feature type="transmembrane region" description="Helical" evidence="1">
    <location>
        <begin position="79"/>
        <end position="106"/>
    </location>
</feature>
<keyword evidence="1" id="KW-1133">Transmembrane helix</keyword>
<keyword evidence="3" id="KW-1185">Reference proteome</keyword>
<evidence type="ECO:0000256" key="1">
    <source>
        <dbReference type="SAM" id="Phobius"/>
    </source>
</evidence>
<evidence type="ECO:0000313" key="3">
    <source>
        <dbReference type="Proteomes" id="UP000001887"/>
    </source>
</evidence>
<keyword evidence="1" id="KW-0472">Membrane</keyword>
<evidence type="ECO:0000313" key="2">
    <source>
        <dbReference type="EMBL" id="ADB18415.1"/>
    </source>
</evidence>
<gene>
    <name evidence="2" type="ordered locus">Psta_3760</name>
</gene>
<accession>D2R050</accession>
<feature type="transmembrane region" description="Helical" evidence="1">
    <location>
        <begin position="53"/>
        <end position="73"/>
    </location>
</feature>
<dbReference type="AlphaFoldDB" id="D2R050"/>
<protein>
    <submittedName>
        <fullName evidence="2">Uncharacterized protein</fullName>
    </submittedName>
</protein>
<proteinExistence type="predicted"/>